<evidence type="ECO:0000313" key="1">
    <source>
        <dbReference type="EMBL" id="KUI60107.1"/>
    </source>
</evidence>
<accession>A0A194V7Y3</accession>
<reference evidence="2" key="1">
    <citation type="submission" date="2014-12" db="EMBL/GenBank/DDBJ databases">
        <title>Genome Sequence of Valsa Canker Pathogens Uncovers a Specific Adaption of Colonization on Woody Bark.</title>
        <authorList>
            <person name="Yin Z."/>
            <person name="Liu H."/>
            <person name="Gao X."/>
            <person name="Li Z."/>
            <person name="Song N."/>
            <person name="Ke X."/>
            <person name="Dai Q."/>
            <person name="Wu Y."/>
            <person name="Sun Y."/>
            <person name="Xu J.-R."/>
            <person name="Kang Z.K."/>
            <person name="Wang L."/>
            <person name="Huang L."/>
        </authorList>
    </citation>
    <scope>NUCLEOTIDE SEQUENCE [LARGE SCALE GENOMIC DNA]</scope>
    <source>
        <strain evidence="2">SXYL134</strain>
    </source>
</reference>
<gene>
    <name evidence="1" type="ORF">VP1G_11166</name>
</gene>
<sequence length="162" mass="17774">MVFGNQAAGDLVGSLFGLVDDDGGAGWLANMHKVLQNTLTAILVDLAHPLHDAEWAYGVLWTAVLLWMDARFTSMRSQARRYRTTGASVGLIERYTNASELVAERRTKPINYVAAHSAFQVFTKHVTQLITAAKAEIAIGLPALPSLLQARIHYSRWSIGVI</sequence>
<dbReference type="EMBL" id="KN714743">
    <property type="protein sequence ID" value="KUI60107.1"/>
    <property type="molecule type" value="Genomic_DNA"/>
</dbReference>
<keyword evidence="2" id="KW-1185">Reference proteome</keyword>
<organism evidence="1 2">
    <name type="scientific">Cytospora mali</name>
    <name type="common">Apple Valsa canker fungus</name>
    <name type="synonym">Valsa mali</name>
    <dbReference type="NCBI Taxonomy" id="578113"/>
    <lineage>
        <taxon>Eukaryota</taxon>
        <taxon>Fungi</taxon>
        <taxon>Dikarya</taxon>
        <taxon>Ascomycota</taxon>
        <taxon>Pezizomycotina</taxon>
        <taxon>Sordariomycetes</taxon>
        <taxon>Sordariomycetidae</taxon>
        <taxon>Diaporthales</taxon>
        <taxon>Cytosporaceae</taxon>
        <taxon>Cytospora</taxon>
    </lineage>
</organism>
<dbReference type="OrthoDB" id="5232087at2759"/>
<evidence type="ECO:0000313" key="2">
    <source>
        <dbReference type="Proteomes" id="UP000078576"/>
    </source>
</evidence>
<dbReference type="AlphaFoldDB" id="A0A194V7Y3"/>
<protein>
    <submittedName>
        <fullName evidence="1">Uncharacterized protein</fullName>
    </submittedName>
</protein>
<proteinExistence type="predicted"/>
<name>A0A194V7Y3_CYTMA</name>
<dbReference type="Proteomes" id="UP000078576">
    <property type="component" value="Unassembled WGS sequence"/>
</dbReference>